<dbReference type="AlphaFoldDB" id="A0A0V0WND9"/>
<sequence length="104" mass="11712">MIPSRWTIRPGWAQRLFIKRLSIGASFGQASFMIHYRSSASFRCTMGLLESSVIATRGTSKKSPTVPHCLHVRRISPHGAHFKVVLCHFFQPAGYLPLVLTEFP</sequence>
<comment type="caution">
    <text evidence="1">The sequence shown here is derived from an EMBL/GenBank/DDBJ whole genome shotgun (WGS) entry which is preliminary data.</text>
</comment>
<evidence type="ECO:0000313" key="1">
    <source>
        <dbReference type="EMBL" id="KRX77313.1"/>
    </source>
</evidence>
<accession>A0A0V0WND9</accession>
<organism evidence="1 2">
    <name type="scientific">Trichinella pseudospiralis</name>
    <name type="common">Parasitic roundworm</name>
    <dbReference type="NCBI Taxonomy" id="6337"/>
    <lineage>
        <taxon>Eukaryota</taxon>
        <taxon>Metazoa</taxon>
        <taxon>Ecdysozoa</taxon>
        <taxon>Nematoda</taxon>
        <taxon>Enoplea</taxon>
        <taxon>Dorylaimia</taxon>
        <taxon>Trichinellida</taxon>
        <taxon>Trichinellidae</taxon>
        <taxon>Trichinella</taxon>
    </lineage>
</organism>
<dbReference type="EMBL" id="JYDU01000907">
    <property type="protein sequence ID" value="KRX77313.1"/>
    <property type="molecule type" value="Genomic_DNA"/>
</dbReference>
<reference evidence="1 2" key="1">
    <citation type="submission" date="2015-01" db="EMBL/GenBank/DDBJ databases">
        <title>Evolution of Trichinella species and genotypes.</title>
        <authorList>
            <person name="Korhonen P.K."/>
            <person name="Edoardo P."/>
            <person name="Giuseppe L.R."/>
            <person name="Gasser R.B."/>
        </authorList>
    </citation>
    <scope>NUCLEOTIDE SEQUENCE [LARGE SCALE GENOMIC DNA]</scope>
    <source>
        <strain evidence="1">ISS141</strain>
    </source>
</reference>
<evidence type="ECO:0000313" key="2">
    <source>
        <dbReference type="Proteomes" id="UP000054815"/>
    </source>
</evidence>
<proteinExistence type="predicted"/>
<gene>
    <name evidence="1" type="ORF">T4E_3248</name>
</gene>
<protein>
    <submittedName>
        <fullName evidence="1">Uncharacterized protein</fullName>
    </submittedName>
</protein>
<dbReference type="Proteomes" id="UP000054815">
    <property type="component" value="Unassembled WGS sequence"/>
</dbReference>
<name>A0A0V0WND9_TRIPS</name>